<name>A0A8I2YJF4_9AGAM</name>
<feature type="transmembrane region" description="Helical" evidence="6">
    <location>
        <begin position="355"/>
        <end position="375"/>
    </location>
</feature>
<feature type="transmembrane region" description="Helical" evidence="6">
    <location>
        <begin position="495"/>
        <end position="514"/>
    </location>
</feature>
<keyword evidence="3 6" id="KW-1133">Transmembrane helix</keyword>
<feature type="region of interest" description="Disordered" evidence="5">
    <location>
        <begin position="258"/>
        <end position="287"/>
    </location>
</feature>
<dbReference type="GO" id="GO:0005886">
    <property type="term" value="C:plasma membrane"/>
    <property type="evidence" value="ECO:0007669"/>
    <property type="project" value="TreeGrafter"/>
</dbReference>
<dbReference type="AlphaFoldDB" id="A0A8I2YJF4"/>
<feature type="transmembrane region" description="Helical" evidence="6">
    <location>
        <begin position="629"/>
        <end position="650"/>
    </location>
</feature>
<dbReference type="PANTHER" id="PTHR23502:SF5">
    <property type="entry name" value="QUINIDINE RESISTANCE PROTEIN 3"/>
    <property type="match status" value="1"/>
</dbReference>
<evidence type="ECO:0000259" key="7">
    <source>
        <dbReference type="PROSITE" id="PS50850"/>
    </source>
</evidence>
<evidence type="ECO:0000256" key="2">
    <source>
        <dbReference type="ARBA" id="ARBA00022692"/>
    </source>
</evidence>
<keyword evidence="2 6" id="KW-0812">Transmembrane</keyword>
<feature type="domain" description="Major facilitator superfamily (MFS) profile" evidence="7">
    <location>
        <begin position="58"/>
        <end position="517"/>
    </location>
</feature>
<dbReference type="Proteomes" id="UP000683000">
    <property type="component" value="Unassembled WGS sequence"/>
</dbReference>
<sequence>MTQIHDGHSTTLPSADAILTGKGVMTPTSSQCIVKPDIEHAFVEDDPRLWSTARKNTILFIISGASMISGLCANIQNPANSQIEQELHATASEISLSISISILAQGNFPLMWSALSEIKGRKLVYLLSITLFTAGSAVVAISNTIGLVIGMRVIQAAGASAVATIGAATLADIYEPHQRGTMMGVYYSAPLLGPSIGPILGGGLTQGFNWRAIFWFLAVWGGVIFSTFLFVFKDTFRKERSLAYQSVLERRIQERNLAQEKNATRERPAGEKIPEDGTSGAQTPRGDVEAQPVVPALEAKLSITDVNPFPPYLRVLNCRNNLAILIPSGLLFAFSFSITYTCARTLSLYYDYDALTTGLVLLAYGIGCIIGSILGGRWSDRTLARLKAANGGLGYPEMRLESTKLAMWFFPPAVIGYAWVCQQHVHVSAICVMLFLSGFFSIWIYASTLAYIVDANVGQSSSAVATNASFRGISAFLAAEIAVPLQDAIGDGGLYTLWAGLMLLAELMILLVLYKVTLRAEGGSPDRFIQMSARLLTSHMKSLAGTILTDLMRPRISLLQTVELPVRVLDGIPRFYISKASVRSGLPTNCCIPPASYDIILPVIRHWSPRLPHEYISLLRWRRSLIPSFLSPITISSIFTFIIHITTLMVRLNSRFAFLLAFCLAVAARPATNGIMAEREATFRHARRFHRAGALKARQDDGQYHPGYPTTTYDDGQYHPGFPTTTYNNGQYTPQSNANDPPSSTYVDDGQYHPGYPTTTYNNGQYTPQTTSQPSTSGNNIIVTTAILTITDPPSLPTTTMSATATGTTATDPTTTATSTATTTSATTATTTSGAGASVTGIVGSITGTDSTGRGVTHSHWHYYYSNYRGRDCDYDCDSYNYHRCNHSRLNRHSHHIRHCN</sequence>
<feature type="compositionally biased region" description="Polar residues" evidence="5">
    <location>
        <begin position="757"/>
        <end position="766"/>
    </location>
</feature>
<keyword evidence="4 6" id="KW-0472">Membrane</keyword>
<dbReference type="PANTHER" id="PTHR23502">
    <property type="entry name" value="MAJOR FACILITATOR SUPERFAMILY"/>
    <property type="match status" value="1"/>
</dbReference>
<evidence type="ECO:0000313" key="8">
    <source>
        <dbReference type="EMBL" id="KAG6372757.1"/>
    </source>
</evidence>
<evidence type="ECO:0000313" key="9">
    <source>
        <dbReference type="Proteomes" id="UP000683000"/>
    </source>
</evidence>
<dbReference type="Gene3D" id="1.20.1720.10">
    <property type="entry name" value="Multidrug resistance protein D"/>
    <property type="match status" value="1"/>
</dbReference>
<feature type="transmembrane region" description="Helical" evidence="6">
    <location>
        <begin position="153"/>
        <end position="173"/>
    </location>
</feature>
<gene>
    <name evidence="8" type="ORF">JVT61DRAFT_7154</name>
</gene>
<accession>A0A8I2YJF4</accession>
<feature type="region of interest" description="Disordered" evidence="5">
    <location>
        <begin position="700"/>
        <end position="778"/>
    </location>
</feature>
<comment type="caution">
    <text evidence="8">The sequence shown here is derived from an EMBL/GenBank/DDBJ whole genome shotgun (WGS) entry which is preliminary data.</text>
</comment>
<feature type="transmembrane region" description="Helical" evidence="6">
    <location>
        <begin position="426"/>
        <end position="452"/>
    </location>
</feature>
<feature type="compositionally biased region" description="Low complexity" evidence="5">
    <location>
        <begin position="798"/>
        <end position="823"/>
    </location>
</feature>
<feature type="transmembrane region" description="Helical" evidence="6">
    <location>
        <begin position="212"/>
        <end position="232"/>
    </location>
</feature>
<proteinExistence type="predicted"/>
<feature type="region of interest" description="Disordered" evidence="5">
    <location>
        <begin position="793"/>
        <end position="823"/>
    </location>
</feature>
<dbReference type="InterPro" id="IPR011701">
    <property type="entry name" value="MFS"/>
</dbReference>
<dbReference type="Pfam" id="PF07690">
    <property type="entry name" value="MFS_1"/>
    <property type="match status" value="1"/>
</dbReference>
<dbReference type="SUPFAM" id="SSF103473">
    <property type="entry name" value="MFS general substrate transporter"/>
    <property type="match status" value="1"/>
</dbReference>
<organism evidence="8 9">
    <name type="scientific">Boletus reticuloceps</name>
    <dbReference type="NCBI Taxonomy" id="495285"/>
    <lineage>
        <taxon>Eukaryota</taxon>
        <taxon>Fungi</taxon>
        <taxon>Dikarya</taxon>
        <taxon>Basidiomycota</taxon>
        <taxon>Agaricomycotina</taxon>
        <taxon>Agaricomycetes</taxon>
        <taxon>Agaricomycetidae</taxon>
        <taxon>Boletales</taxon>
        <taxon>Boletineae</taxon>
        <taxon>Boletaceae</taxon>
        <taxon>Boletoideae</taxon>
        <taxon>Boletus</taxon>
    </lineage>
</organism>
<evidence type="ECO:0000256" key="1">
    <source>
        <dbReference type="ARBA" id="ARBA00004141"/>
    </source>
</evidence>
<dbReference type="Gene3D" id="1.20.1250.20">
    <property type="entry name" value="MFS general substrate transporter like domains"/>
    <property type="match status" value="1"/>
</dbReference>
<feature type="transmembrane region" description="Helical" evidence="6">
    <location>
        <begin position="185"/>
        <end position="206"/>
    </location>
</feature>
<keyword evidence="9" id="KW-1185">Reference proteome</keyword>
<evidence type="ECO:0000256" key="3">
    <source>
        <dbReference type="ARBA" id="ARBA00022989"/>
    </source>
</evidence>
<evidence type="ECO:0000256" key="5">
    <source>
        <dbReference type="SAM" id="MobiDB-lite"/>
    </source>
</evidence>
<feature type="compositionally biased region" description="Polar residues" evidence="5">
    <location>
        <begin position="723"/>
        <end position="746"/>
    </location>
</feature>
<protein>
    <submittedName>
        <fullName evidence="8">Major facilitator superfamily domain-containing protein</fullName>
    </submittedName>
</protein>
<dbReference type="OrthoDB" id="2585655at2759"/>
<dbReference type="EMBL" id="JAGFBS010000025">
    <property type="protein sequence ID" value="KAG6372757.1"/>
    <property type="molecule type" value="Genomic_DNA"/>
</dbReference>
<evidence type="ECO:0000256" key="4">
    <source>
        <dbReference type="ARBA" id="ARBA00023136"/>
    </source>
</evidence>
<dbReference type="PROSITE" id="PS50850">
    <property type="entry name" value="MFS"/>
    <property type="match status" value="1"/>
</dbReference>
<feature type="transmembrane region" description="Helical" evidence="6">
    <location>
        <begin position="123"/>
        <end position="141"/>
    </location>
</feature>
<feature type="transmembrane region" description="Helical" evidence="6">
    <location>
        <begin position="322"/>
        <end position="343"/>
    </location>
</feature>
<feature type="compositionally biased region" description="Basic and acidic residues" evidence="5">
    <location>
        <begin position="258"/>
        <end position="275"/>
    </location>
</feature>
<feature type="transmembrane region" description="Helical" evidence="6">
    <location>
        <begin position="58"/>
        <end position="76"/>
    </location>
</feature>
<dbReference type="InterPro" id="IPR036259">
    <property type="entry name" value="MFS_trans_sf"/>
</dbReference>
<evidence type="ECO:0000256" key="6">
    <source>
        <dbReference type="SAM" id="Phobius"/>
    </source>
</evidence>
<comment type="subcellular location">
    <subcellularLocation>
        <location evidence="1">Membrane</location>
        <topology evidence="1">Multi-pass membrane protein</topology>
    </subcellularLocation>
</comment>
<dbReference type="GO" id="GO:0022857">
    <property type="term" value="F:transmembrane transporter activity"/>
    <property type="evidence" value="ECO:0007669"/>
    <property type="project" value="InterPro"/>
</dbReference>
<reference evidence="8" key="1">
    <citation type="submission" date="2021-03" db="EMBL/GenBank/DDBJ databases">
        <title>Evolutionary innovations through gain and loss of genes in the ectomycorrhizal Boletales.</title>
        <authorList>
            <person name="Wu G."/>
            <person name="Miyauchi S."/>
            <person name="Morin E."/>
            <person name="Yang Z.-L."/>
            <person name="Xu J."/>
            <person name="Martin F.M."/>
        </authorList>
    </citation>
    <scope>NUCLEOTIDE SEQUENCE</scope>
    <source>
        <strain evidence="8">BR01</strain>
    </source>
</reference>
<dbReference type="InterPro" id="IPR020846">
    <property type="entry name" value="MFS_dom"/>
</dbReference>
<feature type="compositionally biased region" description="Low complexity" evidence="5">
    <location>
        <begin position="767"/>
        <end position="777"/>
    </location>
</feature>
<feature type="transmembrane region" description="Helical" evidence="6">
    <location>
        <begin position="96"/>
        <end position="116"/>
    </location>
</feature>